<feature type="transmembrane region" description="Helical" evidence="3">
    <location>
        <begin position="16"/>
        <end position="35"/>
    </location>
</feature>
<comment type="caution">
    <text evidence="4">The sequence shown here is derived from an EMBL/GenBank/DDBJ whole genome shotgun (WGS) entry which is preliminary data.</text>
</comment>
<keyword evidence="3" id="KW-1133">Transmembrane helix</keyword>
<protein>
    <submittedName>
        <fullName evidence="4">Uncharacterized protein</fullName>
    </submittedName>
</protein>
<evidence type="ECO:0000256" key="1">
    <source>
        <dbReference type="SAM" id="Coils"/>
    </source>
</evidence>
<keyword evidence="3" id="KW-0472">Membrane</keyword>
<evidence type="ECO:0000313" key="5">
    <source>
        <dbReference type="Proteomes" id="UP000266177"/>
    </source>
</evidence>
<keyword evidence="1" id="KW-0175">Coiled coil</keyword>
<accession>A0A3A3H0P8</accession>
<keyword evidence="3" id="KW-0812">Transmembrane</keyword>
<evidence type="ECO:0000256" key="2">
    <source>
        <dbReference type="SAM" id="MobiDB-lite"/>
    </source>
</evidence>
<feature type="compositionally biased region" description="Acidic residues" evidence="2">
    <location>
        <begin position="154"/>
        <end position="168"/>
    </location>
</feature>
<feature type="region of interest" description="Disordered" evidence="2">
    <location>
        <begin position="126"/>
        <end position="173"/>
    </location>
</feature>
<reference evidence="4 5" key="1">
    <citation type="submission" date="2018-09" db="EMBL/GenBank/DDBJ databases">
        <title>Paenibacillus SK2017-BO5.</title>
        <authorList>
            <person name="Piskunova J.V."/>
            <person name="Dubiley S.A."/>
            <person name="Severinov K.V."/>
        </authorList>
    </citation>
    <scope>NUCLEOTIDE SEQUENCE [LARGE SCALE GENOMIC DNA]</scope>
    <source>
        <strain evidence="4 5">BO5</strain>
    </source>
</reference>
<proteinExistence type="predicted"/>
<sequence length="219" mass="24393">MGANNLNAAEKEVPAMGPWFYVALLGAVLVVLGLLRPRTGNDSTELQRNMEETLEHYMRELETDNEKLISMIERMKKEGQMTDEALRKRIDQLEQRWSRSEERHAALEARVAEQQAVRLWNGQDPAPQMEKAAQPVPKHSMPAEASPLPPEADPVPDAEAEAQADSEAPELPSIRSRYPELFALADEQVPAGQIAERLSMPIGEVQLIIQLGVQEGGRV</sequence>
<evidence type="ECO:0000256" key="3">
    <source>
        <dbReference type="SAM" id="Phobius"/>
    </source>
</evidence>
<feature type="coiled-coil region" evidence="1">
    <location>
        <begin position="47"/>
        <end position="110"/>
    </location>
</feature>
<gene>
    <name evidence="4" type="ORF">DQX05_18175</name>
</gene>
<dbReference type="AlphaFoldDB" id="A0A3A3H0P8"/>
<dbReference type="Proteomes" id="UP000266177">
    <property type="component" value="Unassembled WGS sequence"/>
</dbReference>
<name>A0A3A3H0P8_PANTH</name>
<evidence type="ECO:0000313" key="4">
    <source>
        <dbReference type="EMBL" id="RJG22318.1"/>
    </source>
</evidence>
<organism evidence="4 5">
    <name type="scientific">Paenibacillus thiaminolyticus</name>
    <name type="common">Bacillus thiaminolyticus</name>
    <dbReference type="NCBI Taxonomy" id="49283"/>
    <lineage>
        <taxon>Bacteria</taxon>
        <taxon>Bacillati</taxon>
        <taxon>Bacillota</taxon>
        <taxon>Bacilli</taxon>
        <taxon>Bacillales</taxon>
        <taxon>Paenibacillaceae</taxon>
        <taxon>Paenibacillus</taxon>
    </lineage>
</organism>
<dbReference type="EMBL" id="QYZD01000017">
    <property type="protein sequence ID" value="RJG22318.1"/>
    <property type="molecule type" value="Genomic_DNA"/>
</dbReference>